<sequence>MRGVSIHFVLTHLLANIIFFYMLPVYKIVSEQNHQSVNINQIKCIHYSMGT</sequence>
<comment type="caution">
    <text evidence="2">The sequence shown here is derived from an EMBL/GenBank/DDBJ whole genome shotgun (WGS) entry which is preliminary data.</text>
</comment>
<reference evidence="2 3" key="1">
    <citation type="submission" date="2010-02" db="EMBL/GenBank/DDBJ databases">
        <authorList>
            <person name="Weinstock G."/>
            <person name="Sodergren E."/>
            <person name="Clifton S."/>
            <person name="Fulton L."/>
            <person name="Fulton B."/>
            <person name="Courtney L."/>
            <person name="Fronick C."/>
            <person name="Harrison M."/>
            <person name="Strong C."/>
            <person name="Farmer C."/>
            <person name="Delahaunty K."/>
            <person name="Markovic C."/>
            <person name="Hall O."/>
            <person name="Minx P."/>
            <person name="Tomlinson C."/>
            <person name="Mitreva M."/>
            <person name="Nelson J."/>
            <person name="Hou S."/>
            <person name="Wollam A."/>
            <person name="Pepin K.H."/>
            <person name="Johnson M."/>
            <person name="Bhonagiri V."/>
            <person name="Zhang X."/>
            <person name="Suruliraj S."/>
            <person name="Warren W."/>
            <person name="Chinwalla A."/>
            <person name="Mardis E.R."/>
            <person name="Wilson R.K."/>
        </authorList>
    </citation>
    <scope>NUCLEOTIDE SEQUENCE [LARGE SCALE GENOMIC DNA]</scope>
    <source>
        <strain evidence="2 3">ATCC 29220</strain>
    </source>
</reference>
<evidence type="ECO:0000313" key="2">
    <source>
        <dbReference type="EMBL" id="EFE06665.1"/>
    </source>
</evidence>
<dbReference type="EMBL" id="ABWL02000021">
    <property type="protein sequence ID" value="EFE06665.1"/>
    <property type="molecule type" value="Genomic_DNA"/>
</dbReference>
<dbReference type="AlphaFoldDB" id="D4BGR5"/>
<evidence type="ECO:0000313" key="3">
    <source>
        <dbReference type="Proteomes" id="UP000003880"/>
    </source>
</evidence>
<protein>
    <submittedName>
        <fullName evidence="2">Uncharacterized protein</fullName>
    </submittedName>
</protein>
<feature type="transmembrane region" description="Helical" evidence="1">
    <location>
        <begin position="6"/>
        <end position="26"/>
    </location>
</feature>
<dbReference type="Proteomes" id="UP000003880">
    <property type="component" value="Unassembled WGS sequence"/>
</dbReference>
<keyword evidence="1" id="KW-0812">Transmembrane</keyword>
<organism evidence="2 3">
    <name type="scientific">Citrobacter youngae ATCC 29220</name>
    <dbReference type="NCBI Taxonomy" id="500640"/>
    <lineage>
        <taxon>Bacteria</taxon>
        <taxon>Pseudomonadati</taxon>
        <taxon>Pseudomonadota</taxon>
        <taxon>Gammaproteobacteria</taxon>
        <taxon>Enterobacterales</taxon>
        <taxon>Enterobacteriaceae</taxon>
        <taxon>Citrobacter</taxon>
        <taxon>Citrobacter freundii complex</taxon>
    </lineage>
</organism>
<evidence type="ECO:0000256" key="1">
    <source>
        <dbReference type="SAM" id="Phobius"/>
    </source>
</evidence>
<accession>D4BGR5</accession>
<proteinExistence type="predicted"/>
<gene>
    <name evidence="2" type="ORF">CIT292_09715</name>
</gene>
<keyword evidence="1" id="KW-0472">Membrane</keyword>
<keyword evidence="1" id="KW-1133">Transmembrane helix</keyword>
<name>D4BGR5_9ENTR</name>
<dbReference type="HOGENOM" id="CLU_3097144_0_0_6"/>